<feature type="region of interest" description="Disordered" evidence="1">
    <location>
        <begin position="1"/>
        <end position="139"/>
    </location>
</feature>
<evidence type="ECO:0000313" key="5">
    <source>
        <dbReference type="RefSeq" id="XP_025837085.1"/>
    </source>
</evidence>
<dbReference type="PANTHER" id="PTHR22938">
    <property type="entry name" value="ZINC FINGER PROTEIN 598"/>
    <property type="match status" value="1"/>
</dbReference>
<dbReference type="InParanoid" id="A0A7F5RMP1"/>
<keyword evidence="4" id="KW-1185">Reference proteome</keyword>
<accession>A0A7F5RMP1</accession>
<protein>
    <submittedName>
        <fullName evidence="5">E3 ubiquitin-protein ligase ZNF598-like</fullName>
    </submittedName>
</protein>
<dbReference type="Pfam" id="PF23208">
    <property type="entry name" value="zf_C2H2_ZNF598"/>
    <property type="match status" value="1"/>
</dbReference>
<dbReference type="KEGG" id="apln:108735191"/>
<proteinExistence type="predicted"/>
<dbReference type="PANTHER" id="PTHR22938:SF0">
    <property type="entry name" value="E3 UBIQUITIN-PROTEIN LIGASE ZNF598"/>
    <property type="match status" value="1"/>
</dbReference>
<evidence type="ECO:0000259" key="3">
    <source>
        <dbReference type="Pfam" id="PF23208"/>
    </source>
</evidence>
<evidence type="ECO:0000259" key="2">
    <source>
        <dbReference type="Pfam" id="PF23202"/>
    </source>
</evidence>
<feature type="compositionally biased region" description="Low complexity" evidence="1">
    <location>
        <begin position="53"/>
        <end position="78"/>
    </location>
</feature>
<evidence type="ECO:0000313" key="4">
    <source>
        <dbReference type="Proteomes" id="UP000192223"/>
    </source>
</evidence>
<dbReference type="RefSeq" id="XP_025837085.1">
    <property type="nucleotide sequence ID" value="XM_025981300.1"/>
</dbReference>
<feature type="compositionally biased region" description="Basic and acidic residues" evidence="1">
    <location>
        <begin position="108"/>
        <end position="122"/>
    </location>
</feature>
<evidence type="ECO:0000256" key="1">
    <source>
        <dbReference type="SAM" id="MobiDB-lite"/>
    </source>
</evidence>
<feature type="compositionally biased region" description="Basic and acidic residues" evidence="1">
    <location>
        <begin position="40"/>
        <end position="51"/>
    </location>
</feature>
<dbReference type="GO" id="GO:0072344">
    <property type="term" value="P:rescue of stalled ribosome"/>
    <property type="evidence" value="ECO:0007669"/>
    <property type="project" value="InterPro"/>
</dbReference>
<dbReference type="Pfam" id="PF23202">
    <property type="entry name" value="PAH_ZNF598"/>
    <property type="match status" value="1"/>
</dbReference>
<dbReference type="Proteomes" id="UP000192223">
    <property type="component" value="Unplaced"/>
</dbReference>
<feature type="compositionally biased region" description="Polar residues" evidence="1">
    <location>
        <begin position="125"/>
        <end position="139"/>
    </location>
</feature>
<feature type="domain" description="ZNF598/HEL2 PAH" evidence="2">
    <location>
        <begin position="259"/>
        <end position="333"/>
    </location>
</feature>
<feature type="domain" description="ZNF598 C2H2 zinc finger" evidence="3">
    <location>
        <begin position="343"/>
        <end position="371"/>
    </location>
</feature>
<name>A0A7F5RMP1_AGRPL</name>
<dbReference type="InterPro" id="IPR057634">
    <property type="entry name" value="PAH_ZNF598/HEL2"/>
</dbReference>
<dbReference type="InterPro" id="IPR044288">
    <property type="entry name" value="ZNF598/HEL2"/>
</dbReference>
<dbReference type="AlphaFoldDB" id="A0A7F5RMP1"/>
<reference evidence="5" key="1">
    <citation type="submission" date="2025-08" db="UniProtKB">
        <authorList>
            <consortium name="RefSeq"/>
        </authorList>
    </citation>
    <scope>IDENTIFICATION</scope>
    <source>
        <tissue evidence="5">Entire body</tissue>
    </source>
</reference>
<dbReference type="GO" id="GO:0043022">
    <property type="term" value="F:ribosome binding"/>
    <property type="evidence" value="ECO:0007669"/>
    <property type="project" value="TreeGrafter"/>
</dbReference>
<dbReference type="GO" id="GO:0016567">
    <property type="term" value="P:protein ubiquitination"/>
    <property type="evidence" value="ECO:0007669"/>
    <property type="project" value="TreeGrafter"/>
</dbReference>
<dbReference type="OrthoDB" id="6781677at2759"/>
<sequence>MPISNTWVNLNNYNNQVKSNKTNNKNSSTEGDGSNEVPESEMKQQKSEKKSGNKSSNKNNGRSSSSKSIILKSSNINSKSRDDKNDNQFANGNSIDDSKNKNKKKKGKVVDEINTDNDKKGMPNDNCTNTTQDSKSNNRINKVETKKDIEESTTTKQEVLTKNGIVKKRSELKIDSLENNDAEDNFPVLGKPKPPPGFKVKPPPGFSNFDSLMNSISLYESMSSSPTPNDLTFTNSSGQSYPILPSNKVFLPPPDFQFRNRVLFEKFMYTLKDNDTIQQFKILSELFRSGSISASNYYEHCQKMMGNDFKEIFPELLALLPDIDKQQELYKEHARNGSTSGLDVCANCQQVVLANELRQHLANHTLENHFPLLESPANNSDNVWNRNK</sequence>
<dbReference type="GO" id="GO:0061630">
    <property type="term" value="F:ubiquitin protein ligase activity"/>
    <property type="evidence" value="ECO:0007669"/>
    <property type="project" value="InterPro"/>
</dbReference>
<dbReference type="InterPro" id="IPR059042">
    <property type="entry name" value="Znf_C2H2_ZNF598"/>
</dbReference>
<dbReference type="GeneID" id="108735191"/>
<gene>
    <name evidence="5" type="primary">LOC108735191</name>
</gene>
<organism evidence="4 5">
    <name type="scientific">Agrilus planipennis</name>
    <name type="common">Emerald ash borer</name>
    <name type="synonym">Agrilus marcopoli</name>
    <dbReference type="NCBI Taxonomy" id="224129"/>
    <lineage>
        <taxon>Eukaryota</taxon>
        <taxon>Metazoa</taxon>
        <taxon>Ecdysozoa</taxon>
        <taxon>Arthropoda</taxon>
        <taxon>Hexapoda</taxon>
        <taxon>Insecta</taxon>
        <taxon>Pterygota</taxon>
        <taxon>Neoptera</taxon>
        <taxon>Endopterygota</taxon>
        <taxon>Coleoptera</taxon>
        <taxon>Polyphaga</taxon>
        <taxon>Elateriformia</taxon>
        <taxon>Buprestoidea</taxon>
        <taxon>Buprestidae</taxon>
        <taxon>Agrilinae</taxon>
        <taxon>Agrilus</taxon>
    </lineage>
</organism>
<feature type="compositionally biased region" description="Low complexity" evidence="1">
    <location>
        <begin position="1"/>
        <end position="29"/>
    </location>
</feature>